<evidence type="ECO:0000313" key="8">
    <source>
        <dbReference type="EMBL" id="NIG58327.1"/>
    </source>
</evidence>
<proteinExistence type="inferred from homology"/>
<dbReference type="PANTHER" id="PTHR13140">
    <property type="entry name" value="MYOSIN"/>
    <property type="match status" value="1"/>
</dbReference>
<keyword evidence="1" id="KW-0547">Nucleotide-binding</keyword>
<dbReference type="Gene3D" id="1.20.58.530">
    <property type="match status" value="1"/>
</dbReference>
<dbReference type="InterPro" id="IPR001609">
    <property type="entry name" value="Myosin_head_motor_dom-like"/>
</dbReference>
<gene>
    <name evidence="8" type="ORF">BU61_1050</name>
</gene>
<keyword evidence="3 6" id="KW-0518">Myosin</keyword>
<name>A0ABX0RZN1_PONBL</name>
<dbReference type="Proteomes" id="UP001165941">
    <property type="component" value="Unassembled WGS sequence"/>
</dbReference>
<dbReference type="InterPro" id="IPR036961">
    <property type="entry name" value="Kinesin_motor_dom_sf"/>
</dbReference>
<evidence type="ECO:0000256" key="5">
    <source>
        <dbReference type="ARBA" id="ARBA00023203"/>
    </source>
</evidence>
<dbReference type="InterPro" id="IPR027417">
    <property type="entry name" value="P-loop_NTPase"/>
</dbReference>
<dbReference type="EMBL" id="PGGH01032983">
    <property type="protein sequence ID" value="NIG58327.1"/>
    <property type="molecule type" value="Genomic_DNA"/>
</dbReference>
<dbReference type="SMART" id="SM00242">
    <property type="entry name" value="MYSc"/>
    <property type="match status" value="1"/>
</dbReference>
<dbReference type="PANTHER" id="PTHR13140:SF277">
    <property type="entry name" value="UNCONVENTIONAL MYOSIN-IB"/>
    <property type="match status" value="1"/>
</dbReference>
<keyword evidence="2" id="KW-0067">ATP-binding</keyword>
<evidence type="ECO:0000256" key="6">
    <source>
        <dbReference type="PROSITE-ProRule" id="PRU00782"/>
    </source>
</evidence>
<dbReference type="Pfam" id="PF00063">
    <property type="entry name" value="Myosin_head"/>
    <property type="match status" value="1"/>
</dbReference>
<comment type="caution">
    <text evidence="6">Lacks conserved residue(s) required for the propagation of feature annotation.</text>
</comment>
<evidence type="ECO:0000313" key="9">
    <source>
        <dbReference type="Proteomes" id="UP001165941"/>
    </source>
</evidence>
<sequence length="344" mass="40352">MLDEECLRPGTVTDETFLEKLNQVCATHQHFESRMSKCSRFLNDTSLPHSCFRIQHYAGKVLYQVEGFVDKNNDLLYRDLSQAMWKAGHALIKSLFPEGNPAKINLKRPPTAGSQFKASVATLMKNLQTKNPNYIRCIKPNDKKAAHIFSEGLVCHQVRYLGLLENVRVRRAGYAFRQAYEPCLERYKMLCKQTWPHWKGPARAGVEVLFNELEIPVEEYSFGRSKIFIRNPRTARKILRELKHQKRCEEAATTIAAYWHGTQVRREYRKFFRANAGKKIYEFTLQRICKKYRDQFTDQQKLIYEEKLEASELFKDKKALYPSRYYGFALPIKVNILEVSQIYL</sequence>
<evidence type="ECO:0000256" key="2">
    <source>
        <dbReference type="ARBA" id="ARBA00022840"/>
    </source>
</evidence>
<evidence type="ECO:0000259" key="7">
    <source>
        <dbReference type="PROSITE" id="PS51456"/>
    </source>
</evidence>
<comment type="similarity">
    <text evidence="6">Belongs to the TRAFAC class myosin-kinesin ATPase superfamily. Myosin family.</text>
</comment>
<evidence type="ECO:0000256" key="3">
    <source>
        <dbReference type="ARBA" id="ARBA00023123"/>
    </source>
</evidence>
<organism evidence="8 9">
    <name type="scientific">Pontoporia blainvillei</name>
    <name type="common">Franciscana</name>
    <name type="synonym">Delphinus blainvillei</name>
    <dbReference type="NCBI Taxonomy" id="48723"/>
    <lineage>
        <taxon>Eukaryota</taxon>
        <taxon>Metazoa</taxon>
        <taxon>Chordata</taxon>
        <taxon>Craniata</taxon>
        <taxon>Vertebrata</taxon>
        <taxon>Euteleostomi</taxon>
        <taxon>Mammalia</taxon>
        <taxon>Eutheria</taxon>
        <taxon>Laurasiatheria</taxon>
        <taxon>Artiodactyla</taxon>
        <taxon>Whippomorpha</taxon>
        <taxon>Cetacea</taxon>
        <taxon>Odontoceti</taxon>
        <taxon>Pontoporiidae</taxon>
        <taxon>Pontoporia</taxon>
    </lineage>
</organism>
<feature type="region of interest" description="Actin-binding" evidence="6">
    <location>
        <begin position="120"/>
        <end position="142"/>
    </location>
</feature>
<accession>A0ABX0RZN1</accession>
<dbReference type="Gene3D" id="3.40.850.10">
    <property type="entry name" value="Kinesin motor domain"/>
    <property type="match status" value="1"/>
</dbReference>
<keyword evidence="9" id="KW-1185">Reference proteome</keyword>
<reference evidence="8" key="1">
    <citation type="submission" date="2018-05" db="EMBL/GenBank/DDBJ databases">
        <authorList>
            <person name="Pedro S.L.S."/>
            <person name="Freitas R.C."/>
            <person name="Barreto A.S."/>
            <person name="Lima A.O.S."/>
        </authorList>
    </citation>
    <scope>NUCLEOTIDE SEQUENCE</scope>
    <source>
        <strain evidence="8">BP203</strain>
        <tissue evidence="8">Muscle</tissue>
    </source>
</reference>
<dbReference type="SUPFAM" id="SSF52540">
    <property type="entry name" value="P-loop containing nucleoside triphosphate hydrolases"/>
    <property type="match status" value="1"/>
</dbReference>
<keyword evidence="4" id="KW-0505">Motor protein</keyword>
<evidence type="ECO:0000256" key="1">
    <source>
        <dbReference type="ARBA" id="ARBA00022741"/>
    </source>
</evidence>
<dbReference type="PROSITE" id="PS51456">
    <property type="entry name" value="MYOSIN_MOTOR"/>
    <property type="match status" value="1"/>
</dbReference>
<dbReference type="PROSITE" id="PS50096">
    <property type="entry name" value="IQ"/>
    <property type="match status" value="1"/>
</dbReference>
<comment type="caution">
    <text evidence="8">The sequence shown here is derived from an EMBL/GenBank/DDBJ whole genome shotgun (WGS) entry which is preliminary data.</text>
</comment>
<feature type="domain" description="Myosin motor" evidence="7">
    <location>
        <begin position="1"/>
        <end position="244"/>
    </location>
</feature>
<dbReference type="Gene3D" id="1.20.5.4820">
    <property type="match status" value="1"/>
</dbReference>
<keyword evidence="5 6" id="KW-0009">Actin-binding</keyword>
<evidence type="ECO:0000256" key="4">
    <source>
        <dbReference type="ARBA" id="ARBA00023175"/>
    </source>
</evidence>
<protein>
    <submittedName>
        <fullName evidence="8">Unconventional myosin-Ib isoform 2</fullName>
    </submittedName>
</protein>